<dbReference type="OMA" id="HPRINEL"/>
<accession>A0A5E4GC27</accession>
<name>A0A5E4GC27_PRUDU</name>
<sequence length="225" mass="24469">MVRSGVQPDDITFGAVLHACSSLAVLGHGKMVHGCILHYGFHAYVFIGNSLVNTYAKCGDLLQEGSEESRVVFETMGSVYGISPEMDHVACMVDMLGRGGYLAEAKELIDKYSGVGSAQMSLCEALFGAYFAQGNVGVGRNLGESLMILEPHKETSYVLLSNLYCASGQWKEAEMVRKMMVDQGVKKIPGCIWIEVRNKVTAFAAGKHSNPYTNEQCNIISLILK</sequence>
<evidence type="ECO:0000313" key="3">
    <source>
        <dbReference type="EMBL" id="VVA37160.1"/>
    </source>
</evidence>
<dbReference type="Pfam" id="PF20431">
    <property type="entry name" value="E_motif"/>
    <property type="match status" value="1"/>
</dbReference>
<dbReference type="PANTHER" id="PTHR47926:SF465">
    <property type="entry name" value="PENTATRICOPEPTIDE REPEAT (PPR-LIKE) SUPERFAMILY PROTEIN"/>
    <property type="match status" value="1"/>
</dbReference>
<dbReference type="Gramene" id="VVA37160">
    <property type="protein sequence ID" value="VVA37160"/>
    <property type="gene ID" value="Prudul26B008996"/>
</dbReference>
<dbReference type="PROSITE" id="PS51375">
    <property type="entry name" value="PPR"/>
    <property type="match status" value="1"/>
</dbReference>
<protein>
    <submittedName>
        <fullName evidence="3">PREDICTED: pentatricopeptide</fullName>
    </submittedName>
</protein>
<gene>
    <name evidence="3" type="ORF">ALMOND_2B008996</name>
</gene>
<dbReference type="EMBL" id="CABIKO010000511">
    <property type="protein sequence ID" value="VVA37160.1"/>
    <property type="molecule type" value="Genomic_DNA"/>
</dbReference>
<dbReference type="GO" id="GO:0003723">
    <property type="term" value="F:RNA binding"/>
    <property type="evidence" value="ECO:0007669"/>
    <property type="project" value="InterPro"/>
</dbReference>
<dbReference type="InterPro" id="IPR046960">
    <property type="entry name" value="PPR_At4g14850-like_plant"/>
</dbReference>
<evidence type="ECO:0000256" key="2">
    <source>
        <dbReference type="PROSITE-ProRule" id="PRU00708"/>
    </source>
</evidence>
<dbReference type="Gene3D" id="1.25.40.10">
    <property type="entry name" value="Tetratricopeptide repeat domain"/>
    <property type="match status" value="1"/>
</dbReference>
<proteinExistence type="predicted"/>
<organism evidence="3 4">
    <name type="scientific">Prunus dulcis</name>
    <name type="common">Almond</name>
    <name type="synonym">Amygdalus dulcis</name>
    <dbReference type="NCBI Taxonomy" id="3755"/>
    <lineage>
        <taxon>Eukaryota</taxon>
        <taxon>Viridiplantae</taxon>
        <taxon>Streptophyta</taxon>
        <taxon>Embryophyta</taxon>
        <taxon>Tracheophyta</taxon>
        <taxon>Spermatophyta</taxon>
        <taxon>Magnoliopsida</taxon>
        <taxon>eudicotyledons</taxon>
        <taxon>Gunneridae</taxon>
        <taxon>Pentapetalae</taxon>
        <taxon>rosids</taxon>
        <taxon>fabids</taxon>
        <taxon>Rosales</taxon>
        <taxon>Rosaceae</taxon>
        <taxon>Amygdaloideae</taxon>
        <taxon>Amygdaleae</taxon>
        <taxon>Prunus</taxon>
    </lineage>
</organism>
<feature type="repeat" description="PPR" evidence="2">
    <location>
        <begin position="153"/>
        <end position="187"/>
    </location>
</feature>
<dbReference type="GO" id="GO:0009451">
    <property type="term" value="P:RNA modification"/>
    <property type="evidence" value="ECO:0007669"/>
    <property type="project" value="InterPro"/>
</dbReference>
<dbReference type="Proteomes" id="UP000327085">
    <property type="component" value="Chromosome 6"/>
</dbReference>
<dbReference type="PANTHER" id="PTHR47926">
    <property type="entry name" value="PENTATRICOPEPTIDE REPEAT-CONTAINING PROTEIN"/>
    <property type="match status" value="1"/>
</dbReference>
<evidence type="ECO:0000313" key="4">
    <source>
        <dbReference type="Proteomes" id="UP000327085"/>
    </source>
</evidence>
<dbReference type="AlphaFoldDB" id="A0A5E4GC27"/>
<reference evidence="4" key="1">
    <citation type="journal article" date="2020" name="Plant J.">
        <title>Transposons played a major role in the diversification between the closely related almond and peach genomes: results from the almond genome sequence.</title>
        <authorList>
            <person name="Alioto T."/>
            <person name="Alexiou K.G."/>
            <person name="Bardil A."/>
            <person name="Barteri F."/>
            <person name="Castanera R."/>
            <person name="Cruz F."/>
            <person name="Dhingra A."/>
            <person name="Duval H."/>
            <person name="Fernandez I Marti A."/>
            <person name="Frias L."/>
            <person name="Galan B."/>
            <person name="Garcia J.L."/>
            <person name="Howad W."/>
            <person name="Gomez-Garrido J."/>
            <person name="Gut M."/>
            <person name="Julca I."/>
            <person name="Morata J."/>
            <person name="Puigdomenech P."/>
            <person name="Ribeca P."/>
            <person name="Rubio Cabetas M.J."/>
            <person name="Vlasova A."/>
            <person name="Wirthensohn M."/>
            <person name="Garcia-Mas J."/>
            <person name="Gabaldon T."/>
            <person name="Casacuberta J.M."/>
            <person name="Arus P."/>
        </authorList>
    </citation>
    <scope>NUCLEOTIDE SEQUENCE [LARGE SCALE GENOMIC DNA]</scope>
    <source>
        <strain evidence="4">cv. Texas</strain>
    </source>
</reference>
<keyword evidence="1" id="KW-0677">Repeat</keyword>
<dbReference type="InParanoid" id="A0A5E4GC27"/>
<dbReference type="InterPro" id="IPR002885">
    <property type="entry name" value="PPR_rpt"/>
</dbReference>
<dbReference type="InterPro" id="IPR046848">
    <property type="entry name" value="E_motif"/>
</dbReference>
<evidence type="ECO:0000256" key="1">
    <source>
        <dbReference type="ARBA" id="ARBA00022737"/>
    </source>
</evidence>
<dbReference type="InterPro" id="IPR011990">
    <property type="entry name" value="TPR-like_helical_dom_sf"/>
</dbReference>